<evidence type="ECO:0000259" key="2">
    <source>
        <dbReference type="Pfam" id="PF19843"/>
    </source>
</evidence>
<feature type="domain" description="DUF6318" evidence="2">
    <location>
        <begin position="39"/>
        <end position="187"/>
    </location>
</feature>
<name>A0ABU9WZD2_9MICC</name>
<dbReference type="EMBL" id="JBDFRB010000004">
    <property type="protein sequence ID" value="MEN2744212.1"/>
    <property type="molecule type" value="Genomic_DNA"/>
</dbReference>
<evidence type="ECO:0000313" key="3">
    <source>
        <dbReference type="EMBL" id="MEN2744212.1"/>
    </source>
</evidence>
<evidence type="ECO:0000256" key="1">
    <source>
        <dbReference type="SAM" id="MobiDB-lite"/>
    </source>
</evidence>
<accession>A0ABU9WZD2</accession>
<dbReference type="InterPro" id="IPR046281">
    <property type="entry name" value="DUF6318"/>
</dbReference>
<sequence>MAALALSACGSSTKPEASGSPSPSATATPTPTVDARPTPASSKGPARNIPKPVLPEAAKKNTEAGFKAFTQYWFDTVTYALETGDSQPLKKISKPDCKICNGYIDRAAKISAGAGWEIAPQWTLRGFVANMKLDPLGQAAAHFLLEESASTRFDKDGKVLKSYKASSSEDPRVIYAVFDGSGWRTAQAGNA</sequence>
<dbReference type="RefSeq" id="WP_345884092.1">
    <property type="nucleotide sequence ID" value="NZ_JBDFRB010000004.1"/>
</dbReference>
<proteinExistence type="predicted"/>
<keyword evidence="4" id="KW-1185">Reference proteome</keyword>
<evidence type="ECO:0000313" key="4">
    <source>
        <dbReference type="Proteomes" id="UP001422074"/>
    </source>
</evidence>
<reference evidence="3 4" key="1">
    <citation type="submission" date="2024-05" db="EMBL/GenBank/DDBJ databases">
        <title>Sinomonas sp. nov., isolated from a waste landfill.</title>
        <authorList>
            <person name="Zhao Y."/>
        </authorList>
    </citation>
    <scope>NUCLEOTIDE SEQUENCE [LARGE SCALE GENOMIC DNA]</scope>
    <source>
        <strain evidence="3 4">CCTCC AB2014300</strain>
    </source>
</reference>
<dbReference type="Proteomes" id="UP001422074">
    <property type="component" value="Unassembled WGS sequence"/>
</dbReference>
<feature type="region of interest" description="Disordered" evidence="1">
    <location>
        <begin position="1"/>
        <end position="53"/>
    </location>
</feature>
<gene>
    <name evidence="3" type="ORF">ABCQ75_06625</name>
</gene>
<comment type="caution">
    <text evidence="3">The sequence shown here is derived from an EMBL/GenBank/DDBJ whole genome shotgun (WGS) entry which is preliminary data.</text>
</comment>
<organism evidence="3 4">
    <name type="scientific">Sinomonas halotolerans</name>
    <dbReference type="NCBI Taxonomy" id="1644133"/>
    <lineage>
        <taxon>Bacteria</taxon>
        <taxon>Bacillati</taxon>
        <taxon>Actinomycetota</taxon>
        <taxon>Actinomycetes</taxon>
        <taxon>Micrococcales</taxon>
        <taxon>Micrococcaceae</taxon>
        <taxon>Sinomonas</taxon>
    </lineage>
</organism>
<feature type="compositionally biased region" description="Low complexity" evidence="1">
    <location>
        <begin position="15"/>
        <end position="40"/>
    </location>
</feature>
<dbReference type="Pfam" id="PF19843">
    <property type="entry name" value="DUF6318"/>
    <property type="match status" value="1"/>
</dbReference>
<protein>
    <submittedName>
        <fullName evidence="3">DUF6318 family protein</fullName>
    </submittedName>
</protein>